<sequence>MNEEDRKTIRDNIPNLVDVLDFNAILPLLSFKRLFTTPMIEQLNAHRNEREKKLVLLSDLRKRGPTAFQDFVDLLAITAQHKALQFLKPEV</sequence>
<dbReference type="InterPro" id="IPR001315">
    <property type="entry name" value="CARD"/>
</dbReference>
<dbReference type="OrthoDB" id="6097640at2759"/>
<reference evidence="3" key="2">
    <citation type="submission" date="2018-11" db="EMBL/GenBank/DDBJ databases">
        <title>Trombidioid mite genomics.</title>
        <authorList>
            <person name="Dong X."/>
        </authorList>
    </citation>
    <scope>NUCLEOTIDE SEQUENCE</scope>
    <source>
        <strain evidence="3">UoL-WK</strain>
    </source>
</reference>
<dbReference type="GO" id="GO:0042981">
    <property type="term" value="P:regulation of apoptotic process"/>
    <property type="evidence" value="ECO:0007669"/>
    <property type="project" value="InterPro"/>
</dbReference>
<organism evidence="3 4">
    <name type="scientific">Dinothrombium tinctorium</name>
    <dbReference type="NCBI Taxonomy" id="1965070"/>
    <lineage>
        <taxon>Eukaryota</taxon>
        <taxon>Metazoa</taxon>
        <taxon>Ecdysozoa</taxon>
        <taxon>Arthropoda</taxon>
        <taxon>Chelicerata</taxon>
        <taxon>Arachnida</taxon>
        <taxon>Acari</taxon>
        <taxon>Acariformes</taxon>
        <taxon>Trombidiformes</taxon>
        <taxon>Prostigmata</taxon>
        <taxon>Anystina</taxon>
        <taxon>Parasitengona</taxon>
        <taxon>Trombidioidea</taxon>
        <taxon>Trombidiidae</taxon>
        <taxon>Dinothrombium</taxon>
    </lineage>
</organism>
<dbReference type="CDD" id="cd01671">
    <property type="entry name" value="CARD"/>
    <property type="match status" value="1"/>
</dbReference>
<dbReference type="Pfam" id="PF00619">
    <property type="entry name" value="CARD"/>
    <property type="match status" value="1"/>
</dbReference>
<evidence type="ECO:0000313" key="3">
    <source>
        <dbReference type="EMBL" id="RWR99801.1"/>
    </source>
</evidence>
<dbReference type="PROSITE" id="PS50209">
    <property type="entry name" value="CARD"/>
    <property type="match status" value="1"/>
</dbReference>
<evidence type="ECO:0000313" key="4">
    <source>
        <dbReference type="Proteomes" id="UP000285301"/>
    </source>
</evidence>
<reference evidence="3 4" key="1">
    <citation type="journal article" date="2018" name="Gigascience">
        <title>Genomes of trombidid mites reveal novel predicted allergens and laterally-transferred genes associated with secondary metabolism.</title>
        <authorList>
            <person name="Dong X."/>
            <person name="Chaisiri K."/>
            <person name="Xia D."/>
            <person name="Armstrong S.D."/>
            <person name="Fang Y."/>
            <person name="Donnelly M.J."/>
            <person name="Kadowaki T."/>
            <person name="McGarry J.W."/>
            <person name="Darby A.C."/>
            <person name="Makepeace B.L."/>
        </authorList>
    </citation>
    <scope>NUCLEOTIDE SEQUENCE [LARGE SCALE GENOMIC DNA]</scope>
    <source>
        <strain evidence="3">UoL-WK</strain>
    </source>
</reference>
<dbReference type="AlphaFoldDB" id="A0A3S3P322"/>
<dbReference type="EMBL" id="NCKU01016254">
    <property type="protein sequence ID" value="RWR99239.1"/>
    <property type="molecule type" value="Genomic_DNA"/>
</dbReference>
<keyword evidence="4" id="KW-1185">Reference proteome</keyword>
<name>A0A3S3P322_9ACAR</name>
<protein>
    <submittedName>
        <fullName evidence="3">Caspase-2-like protein</fullName>
    </submittedName>
</protein>
<dbReference type="EMBL" id="NCKU01013518">
    <property type="protein sequence ID" value="RWR99801.1"/>
    <property type="molecule type" value="Genomic_DNA"/>
</dbReference>
<dbReference type="SUPFAM" id="SSF47986">
    <property type="entry name" value="DEATH domain"/>
    <property type="match status" value="1"/>
</dbReference>
<dbReference type="SMART" id="SM00114">
    <property type="entry name" value="CARD"/>
    <property type="match status" value="1"/>
</dbReference>
<accession>A0A3S3P322</accession>
<comment type="caution">
    <text evidence="3">The sequence shown here is derived from an EMBL/GenBank/DDBJ whole genome shotgun (WGS) entry which is preliminary data.</text>
</comment>
<dbReference type="Gene3D" id="1.10.533.10">
    <property type="entry name" value="Death Domain, Fas"/>
    <property type="match status" value="1"/>
</dbReference>
<dbReference type="InterPro" id="IPR011029">
    <property type="entry name" value="DEATH-like_dom_sf"/>
</dbReference>
<gene>
    <name evidence="3" type="ORF">B4U79_16969</name>
    <name evidence="2" type="ORF">B4U79_17056</name>
</gene>
<evidence type="ECO:0000259" key="1">
    <source>
        <dbReference type="PROSITE" id="PS50209"/>
    </source>
</evidence>
<evidence type="ECO:0000313" key="2">
    <source>
        <dbReference type="EMBL" id="RWR99239.1"/>
    </source>
</evidence>
<dbReference type="Proteomes" id="UP000285301">
    <property type="component" value="Unassembled WGS sequence"/>
</dbReference>
<feature type="domain" description="CARD" evidence="1">
    <location>
        <begin position="1"/>
        <end position="90"/>
    </location>
</feature>
<proteinExistence type="predicted"/>